<gene>
    <name evidence="1" type="ORF">EEDITHA_LOCUS19762</name>
</gene>
<evidence type="ECO:0000313" key="2">
    <source>
        <dbReference type="Proteomes" id="UP001153954"/>
    </source>
</evidence>
<reference evidence="1" key="1">
    <citation type="submission" date="2022-03" db="EMBL/GenBank/DDBJ databases">
        <authorList>
            <person name="Tunstrom K."/>
        </authorList>
    </citation>
    <scope>NUCLEOTIDE SEQUENCE</scope>
</reference>
<dbReference type="AlphaFoldDB" id="A0AAU9V5M6"/>
<protein>
    <submittedName>
        <fullName evidence="1">Uncharacterized protein</fullName>
    </submittedName>
</protein>
<proteinExistence type="predicted"/>
<dbReference type="EMBL" id="CAKOGL010000028">
    <property type="protein sequence ID" value="CAH2105511.1"/>
    <property type="molecule type" value="Genomic_DNA"/>
</dbReference>
<comment type="caution">
    <text evidence="1">The sequence shown here is derived from an EMBL/GenBank/DDBJ whole genome shotgun (WGS) entry which is preliminary data.</text>
</comment>
<organism evidence="1 2">
    <name type="scientific">Euphydryas editha</name>
    <name type="common">Edith's checkerspot</name>
    <dbReference type="NCBI Taxonomy" id="104508"/>
    <lineage>
        <taxon>Eukaryota</taxon>
        <taxon>Metazoa</taxon>
        <taxon>Ecdysozoa</taxon>
        <taxon>Arthropoda</taxon>
        <taxon>Hexapoda</taxon>
        <taxon>Insecta</taxon>
        <taxon>Pterygota</taxon>
        <taxon>Neoptera</taxon>
        <taxon>Endopterygota</taxon>
        <taxon>Lepidoptera</taxon>
        <taxon>Glossata</taxon>
        <taxon>Ditrysia</taxon>
        <taxon>Papilionoidea</taxon>
        <taxon>Nymphalidae</taxon>
        <taxon>Nymphalinae</taxon>
        <taxon>Euphydryas</taxon>
    </lineage>
</organism>
<accession>A0AAU9V5M6</accession>
<dbReference type="Proteomes" id="UP001153954">
    <property type="component" value="Unassembled WGS sequence"/>
</dbReference>
<keyword evidence="2" id="KW-1185">Reference proteome</keyword>
<name>A0AAU9V5M6_EUPED</name>
<evidence type="ECO:0000313" key="1">
    <source>
        <dbReference type="EMBL" id="CAH2105511.1"/>
    </source>
</evidence>
<dbReference type="SUPFAM" id="SSF56672">
    <property type="entry name" value="DNA/RNA polymerases"/>
    <property type="match status" value="1"/>
</dbReference>
<sequence length="113" mass="12541">MGGVTVLLAGDFRPTLPVVPRGTRPFWCSGASSRLNASPQCWWSRVQFPLGSDVCICANICYRSGCMSLWVYIIFMKIKIEYLGFVISSGQIRPNPRKIEALKTLPTPSTVTK</sequence>
<dbReference type="InterPro" id="IPR043502">
    <property type="entry name" value="DNA/RNA_pol_sf"/>
</dbReference>
<dbReference type="GO" id="GO:0071897">
    <property type="term" value="P:DNA biosynthetic process"/>
    <property type="evidence" value="ECO:0007669"/>
    <property type="project" value="UniProtKB-ARBA"/>
</dbReference>